<dbReference type="InterPro" id="IPR027417">
    <property type="entry name" value="P-loop_NTPase"/>
</dbReference>
<evidence type="ECO:0000313" key="7">
    <source>
        <dbReference type="EMBL" id="KAL3389870.1"/>
    </source>
</evidence>
<dbReference type="SUPFAM" id="SSF52540">
    <property type="entry name" value="P-loop containing nucleoside triphosphate hydrolases"/>
    <property type="match status" value="1"/>
</dbReference>
<comment type="caution">
    <text evidence="7">The sequence shown here is derived from an EMBL/GenBank/DDBJ whole genome shotgun (WGS) entry which is preliminary data.</text>
</comment>
<evidence type="ECO:0000256" key="1">
    <source>
        <dbReference type="ARBA" id="ARBA00007921"/>
    </source>
</evidence>
<proteinExistence type="inferred from homology"/>
<dbReference type="InterPro" id="IPR009019">
    <property type="entry name" value="KH_sf_prok-type"/>
</dbReference>
<dbReference type="GO" id="GO:0005525">
    <property type="term" value="F:GTP binding"/>
    <property type="evidence" value="ECO:0007669"/>
    <property type="project" value="UniProtKB-KW"/>
</dbReference>
<evidence type="ECO:0000313" key="8">
    <source>
        <dbReference type="Proteomes" id="UP001627154"/>
    </source>
</evidence>
<dbReference type="Proteomes" id="UP001627154">
    <property type="component" value="Unassembled WGS sequence"/>
</dbReference>
<dbReference type="PANTHER" id="PTHR42698:SF1">
    <property type="entry name" value="GTPASE ERA, MITOCHONDRIAL"/>
    <property type="match status" value="1"/>
</dbReference>
<evidence type="ECO:0000256" key="3">
    <source>
        <dbReference type="ARBA" id="ARBA00022741"/>
    </source>
</evidence>
<dbReference type="Gene3D" id="3.30.300.20">
    <property type="match status" value="1"/>
</dbReference>
<comment type="similarity">
    <text evidence="1">Belongs to the TRAFAC class TrmE-Era-EngA-EngB-Septin-like GTPase superfamily. Era GTPase family.</text>
</comment>
<dbReference type="Gene3D" id="3.40.50.300">
    <property type="entry name" value="P-loop containing nucleotide triphosphate hydrolases"/>
    <property type="match status" value="1"/>
</dbReference>
<protein>
    <recommendedName>
        <fullName evidence="2">GTPase Era, mitochondrial</fullName>
    </recommendedName>
    <alternativeName>
        <fullName evidence="5">ERA-like protein 1</fullName>
    </alternativeName>
</protein>
<keyword evidence="4" id="KW-0342">GTP-binding</keyword>
<name>A0ABD2W9W7_9HYME</name>
<dbReference type="InterPro" id="IPR015946">
    <property type="entry name" value="KH_dom-like_a/b"/>
</dbReference>
<gene>
    <name evidence="7" type="ORF">TKK_015228</name>
</gene>
<evidence type="ECO:0000259" key="6">
    <source>
        <dbReference type="Pfam" id="PF01926"/>
    </source>
</evidence>
<reference evidence="7 8" key="1">
    <citation type="journal article" date="2024" name="bioRxiv">
        <title>A reference genome for Trichogramma kaykai: A tiny desert-dwelling parasitoid wasp with competing sex-ratio distorters.</title>
        <authorList>
            <person name="Culotta J."/>
            <person name="Lindsey A.R."/>
        </authorList>
    </citation>
    <scope>NUCLEOTIDE SEQUENCE [LARGE SCALE GENOMIC DNA]</scope>
    <source>
        <strain evidence="7 8">KSX58</strain>
    </source>
</reference>
<evidence type="ECO:0000256" key="4">
    <source>
        <dbReference type="ARBA" id="ARBA00023134"/>
    </source>
</evidence>
<dbReference type="InterPro" id="IPR005225">
    <property type="entry name" value="Small_GTP-bd"/>
</dbReference>
<dbReference type="AlphaFoldDB" id="A0ABD2W9W7"/>
<evidence type="ECO:0000256" key="2">
    <source>
        <dbReference type="ARBA" id="ARBA00019149"/>
    </source>
</evidence>
<keyword evidence="8" id="KW-1185">Reference proteome</keyword>
<dbReference type="NCBIfam" id="TIGR00231">
    <property type="entry name" value="small_GTP"/>
    <property type="match status" value="1"/>
</dbReference>
<dbReference type="EMBL" id="JBJJXI010000122">
    <property type="protein sequence ID" value="KAL3389870.1"/>
    <property type="molecule type" value="Genomic_DNA"/>
</dbReference>
<dbReference type="InterPro" id="IPR005662">
    <property type="entry name" value="GTPase_Era-like"/>
</dbReference>
<evidence type="ECO:0000256" key="5">
    <source>
        <dbReference type="ARBA" id="ARBA00030975"/>
    </source>
</evidence>
<feature type="domain" description="G" evidence="6">
    <location>
        <begin position="54"/>
        <end position="177"/>
    </location>
</feature>
<dbReference type="SUPFAM" id="SSF54814">
    <property type="entry name" value="Prokaryotic type KH domain (KH-domain type II)"/>
    <property type="match status" value="1"/>
</dbReference>
<dbReference type="InterPro" id="IPR006073">
    <property type="entry name" value="GTP-bd"/>
</dbReference>
<keyword evidence="3" id="KW-0547">Nucleotide-binding</keyword>
<dbReference type="Pfam" id="PF01926">
    <property type="entry name" value="MMR_HSR1"/>
    <property type="match status" value="1"/>
</dbReference>
<accession>A0ABD2W9W7</accession>
<organism evidence="7 8">
    <name type="scientific">Trichogramma kaykai</name>
    <dbReference type="NCBI Taxonomy" id="54128"/>
    <lineage>
        <taxon>Eukaryota</taxon>
        <taxon>Metazoa</taxon>
        <taxon>Ecdysozoa</taxon>
        <taxon>Arthropoda</taxon>
        <taxon>Hexapoda</taxon>
        <taxon>Insecta</taxon>
        <taxon>Pterygota</taxon>
        <taxon>Neoptera</taxon>
        <taxon>Endopterygota</taxon>
        <taxon>Hymenoptera</taxon>
        <taxon>Apocrita</taxon>
        <taxon>Proctotrupomorpha</taxon>
        <taxon>Chalcidoidea</taxon>
        <taxon>Trichogrammatidae</taxon>
        <taxon>Trichogramma</taxon>
    </lineage>
</organism>
<dbReference type="PANTHER" id="PTHR42698">
    <property type="entry name" value="GTPASE ERA"/>
    <property type="match status" value="1"/>
</dbReference>
<sequence length="341" mass="38871">MSSNFLRKVKIELMFVKKLSTVCDSVKIIKSEKIPSYEDASNKRKMNCCNNSLKIVFLGLPGVGKSSIINKIIGRPMCCQSSEILTVQNNFFSISRNEDTKLTFLDIPGSMYKTELDNKLKLKSSFNEIDDAVRNSDIVAVVLDVMNVQWEKVLNLRTNIFGNHFEYKLNPILILNKIDMLSNKSNILNLISKVKLNKNMFQVNDIFIVSASNGDGVEDLKNYFLDVAESKNSFHDSGQVFNPKPKLIIQQTVNSIFFKNFKNELPFLLNIYIDYLKFNDDDSIDIIVNVECPSIRIGRLIVGRKGNRIKSIARETEQLLSSIFQMTVRSKIAVLLKEESK</sequence>